<feature type="compositionally biased region" description="Basic and acidic residues" evidence="1">
    <location>
        <begin position="70"/>
        <end position="87"/>
    </location>
</feature>
<comment type="caution">
    <text evidence="3">The sequence shown here is derived from an EMBL/GenBank/DDBJ whole genome shotgun (WGS) entry which is preliminary data.</text>
</comment>
<proteinExistence type="predicted"/>
<gene>
    <name evidence="3" type="ORF">KIW84_042366</name>
</gene>
<dbReference type="Proteomes" id="UP001058974">
    <property type="component" value="Chromosome 4"/>
</dbReference>
<dbReference type="Gramene" id="Psat04G0236600-T1">
    <property type="protein sequence ID" value="KAI5417724.1"/>
    <property type="gene ID" value="KIW84_042366"/>
</dbReference>
<feature type="signal peptide" evidence="2">
    <location>
        <begin position="1"/>
        <end position="23"/>
    </location>
</feature>
<feature type="region of interest" description="Disordered" evidence="1">
    <location>
        <begin position="66"/>
        <end position="91"/>
    </location>
</feature>
<keyword evidence="4" id="KW-1185">Reference proteome</keyword>
<evidence type="ECO:0000313" key="3">
    <source>
        <dbReference type="EMBL" id="KAI5417724.1"/>
    </source>
</evidence>
<evidence type="ECO:0000256" key="1">
    <source>
        <dbReference type="SAM" id="MobiDB-lite"/>
    </source>
</evidence>
<sequence>MIHDNNAALSANHILMILQCAYCAVDCAPQTGNHAAGKMDEPKAEAEKMKKIPAKPKHVDVIDILSSEEESSKEKSVPNKKGREVNSRKKSSRTLTSVLTAISQVACDLTNKPKEIVDTNAANANNELAVVEYLDDIYKFYKLVENESRLHDYMDSQPEIQVQQDVLAPSNNIPALNANTLLRIWTRQLIPRLRMTLVLLLDTFCFAKWPPLVQAGLKAQLNLEGIHCGKQRPILPVDRLSNPGSIFFAM</sequence>
<name>A0A9D4XCT3_PEA</name>
<protein>
    <submittedName>
        <fullName evidence="3">Uncharacterized protein</fullName>
    </submittedName>
</protein>
<feature type="chain" id="PRO_5039379405" evidence="2">
    <location>
        <begin position="24"/>
        <end position="250"/>
    </location>
</feature>
<dbReference type="AlphaFoldDB" id="A0A9D4XCT3"/>
<reference evidence="3 4" key="1">
    <citation type="journal article" date="2022" name="Nat. Genet.">
        <title>Improved pea reference genome and pan-genome highlight genomic features and evolutionary characteristics.</title>
        <authorList>
            <person name="Yang T."/>
            <person name="Liu R."/>
            <person name="Luo Y."/>
            <person name="Hu S."/>
            <person name="Wang D."/>
            <person name="Wang C."/>
            <person name="Pandey M.K."/>
            <person name="Ge S."/>
            <person name="Xu Q."/>
            <person name="Li N."/>
            <person name="Li G."/>
            <person name="Huang Y."/>
            <person name="Saxena R.K."/>
            <person name="Ji Y."/>
            <person name="Li M."/>
            <person name="Yan X."/>
            <person name="He Y."/>
            <person name="Liu Y."/>
            <person name="Wang X."/>
            <person name="Xiang C."/>
            <person name="Varshney R.K."/>
            <person name="Ding H."/>
            <person name="Gao S."/>
            <person name="Zong X."/>
        </authorList>
    </citation>
    <scope>NUCLEOTIDE SEQUENCE [LARGE SCALE GENOMIC DNA]</scope>
    <source>
        <strain evidence="3 4">cv. Zhongwan 6</strain>
    </source>
</reference>
<dbReference type="EMBL" id="JAMSHJ010000004">
    <property type="protein sequence ID" value="KAI5417724.1"/>
    <property type="molecule type" value="Genomic_DNA"/>
</dbReference>
<accession>A0A9D4XCT3</accession>
<organism evidence="3 4">
    <name type="scientific">Pisum sativum</name>
    <name type="common">Garden pea</name>
    <name type="synonym">Lathyrus oleraceus</name>
    <dbReference type="NCBI Taxonomy" id="3888"/>
    <lineage>
        <taxon>Eukaryota</taxon>
        <taxon>Viridiplantae</taxon>
        <taxon>Streptophyta</taxon>
        <taxon>Embryophyta</taxon>
        <taxon>Tracheophyta</taxon>
        <taxon>Spermatophyta</taxon>
        <taxon>Magnoliopsida</taxon>
        <taxon>eudicotyledons</taxon>
        <taxon>Gunneridae</taxon>
        <taxon>Pentapetalae</taxon>
        <taxon>rosids</taxon>
        <taxon>fabids</taxon>
        <taxon>Fabales</taxon>
        <taxon>Fabaceae</taxon>
        <taxon>Papilionoideae</taxon>
        <taxon>50 kb inversion clade</taxon>
        <taxon>NPAAA clade</taxon>
        <taxon>Hologalegina</taxon>
        <taxon>IRL clade</taxon>
        <taxon>Fabeae</taxon>
        <taxon>Lathyrus</taxon>
    </lineage>
</organism>
<evidence type="ECO:0000313" key="4">
    <source>
        <dbReference type="Proteomes" id="UP001058974"/>
    </source>
</evidence>
<keyword evidence="2" id="KW-0732">Signal</keyword>
<evidence type="ECO:0000256" key="2">
    <source>
        <dbReference type="SAM" id="SignalP"/>
    </source>
</evidence>